<dbReference type="Proteomes" id="UP000198636">
    <property type="component" value="Unassembled WGS sequence"/>
</dbReference>
<dbReference type="AlphaFoldDB" id="A0A1G5AQ43"/>
<name>A0A1G5AQ43_9FIRM</name>
<dbReference type="STRING" id="1120976.SAMN03080606_00243"/>
<keyword evidence="2" id="KW-1185">Reference proteome</keyword>
<reference evidence="1 2" key="1">
    <citation type="submission" date="2016-10" db="EMBL/GenBank/DDBJ databases">
        <authorList>
            <person name="de Groot N.N."/>
        </authorList>
    </citation>
    <scope>NUCLEOTIDE SEQUENCE [LARGE SCALE GENOMIC DNA]</scope>
    <source>
        <strain evidence="1 2">DSM 18978</strain>
    </source>
</reference>
<organism evidence="1 2">
    <name type="scientific">Alkaliphilus peptidifermentans DSM 18978</name>
    <dbReference type="NCBI Taxonomy" id="1120976"/>
    <lineage>
        <taxon>Bacteria</taxon>
        <taxon>Bacillati</taxon>
        <taxon>Bacillota</taxon>
        <taxon>Clostridia</taxon>
        <taxon>Peptostreptococcales</taxon>
        <taxon>Natronincolaceae</taxon>
        <taxon>Alkaliphilus</taxon>
    </lineage>
</organism>
<dbReference type="EMBL" id="FMUS01000001">
    <property type="protein sequence ID" value="SCX80013.1"/>
    <property type="molecule type" value="Genomic_DNA"/>
</dbReference>
<protein>
    <submittedName>
        <fullName evidence="1">Uncharacterized protein</fullName>
    </submittedName>
</protein>
<proteinExistence type="predicted"/>
<sequence length="47" mass="5568">MKNENHQDVRSMNFANLTQEQLTQLKKAEDEINSNRENKVFLMAMID</sequence>
<evidence type="ECO:0000313" key="2">
    <source>
        <dbReference type="Proteomes" id="UP000198636"/>
    </source>
</evidence>
<gene>
    <name evidence="1" type="ORF">SAMN03080606_00243</name>
</gene>
<accession>A0A1G5AQ43</accession>
<dbReference type="RefSeq" id="WP_176758813.1">
    <property type="nucleotide sequence ID" value="NZ_FMUS01000001.1"/>
</dbReference>
<evidence type="ECO:0000313" key="1">
    <source>
        <dbReference type="EMBL" id="SCX80013.1"/>
    </source>
</evidence>